<name>A0ABQ9CPD6_9PASS</name>
<proteinExistence type="predicted"/>
<sequence>MSSCPIAGCPGKETDPHLATTSFQVVVKNDKDFPGPPFLQAEQPQVSQPLFVELVFQTLHQPRCPSLDLLQHLNNLPKFRGPELDTATEVWPHQFQVQRKNHFPGPAGHTIPDTDQDATGHLGHLGTLQAHGQSGVNPNPQVPFCLAALQPLCPQPVRLHGVVVIKVQDPALGLVKPQPAGFGPPLQPLQVPPQSPPTIQQIETPPQLGVICKFANDTLYPLVQIIRKDIKQDTDPMQNTTASWMQHRSPPLSGPSHPASSYPSGECTMGCQLLQEFMGMTLRQGVMRLTGAHICFLRRGAQSTLNVI</sequence>
<feature type="compositionally biased region" description="Polar residues" evidence="1">
    <location>
        <begin position="236"/>
        <end position="246"/>
    </location>
</feature>
<keyword evidence="3" id="KW-1185">Reference proteome</keyword>
<feature type="region of interest" description="Disordered" evidence="1">
    <location>
        <begin position="236"/>
        <end position="261"/>
    </location>
</feature>
<evidence type="ECO:0000313" key="2">
    <source>
        <dbReference type="EMBL" id="KAJ7404997.1"/>
    </source>
</evidence>
<evidence type="ECO:0000313" key="3">
    <source>
        <dbReference type="Proteomes" id="UP001145742"/>
    </source>
</evidence>
<comment type="caution">
    <text evidence="2">The sequence shown here is derived from an EMBL/GenBank/DDBJ whole genome shotgun (WGS) entry which is preliminary data.</text>
</comment>
<gene>
    <name evidence="2" type="ORF">WISP_142413</name>
</gene>
<organism evidence="2 3">
    <name type="scientific">Willisornis vidua</name>
    <name type="common">Xingu scale-backed antbird</name>
    <dbReference type="NCBI Taxonomy" id="1566151"/>
    <lineage>
        <taxon>Eukaryota</taxon>
        <taxon>Metazoa</taxon>
        <taxon>Chordata</taxon>
        <taxon>Craniata</taxon>
        <taxon>Vertebrata</taxon>
        <taxon>Euteleostomi</taxon>
        <taxon>Archelosauria</taxon>
        <taxon>Archosauria</taxon>
        <taxon>Dinosauria</taxon>
        <taxon>Saurischia</taxon>
        <taxon>Theropoda</taxon>
        <taxon>Coelurosauria</taxon>
        <taxon>Aves</taxon>
        <taxon>Neognathae</taxon>
        <taxon>Neoaves</taxon>
        <taxon>Telluraves</taxon>
        <taxon>Australaves</taxon>
        <taxon>Passeriformes</taxon>
        <taxon>Thamnophilidae</taxon>
        <taxon>Willisornis</taxon>
    </lineage>
</organism>
<protein>
    <submittedName>
        <fullName evidence="2">Uncharacterized protein</fullName>
    </submittedName>
</protein>
<evidence type="ECO:0000256" key="1">
    <source>
        <dbReference type="SAM" id="MobiDB-lite"/>
    </source>
</evidence>
<dbReference type="EMBL" id="WHWB01034736">
    <property type="protein sequence ID" value="KAJ7404997.1"/>
    <property type="molecule type" value="Genomic_DNA"/>
</dbReference>
<dbReference type="Proteomes" id="UP001145742">
    <property type="component" value="Unassembled WGS sequence"/>
</dbReference>
<reference evidence="2" key="1">
    <citation type="submission" date="2019-10" db="EMBL/GenBank/DDBJ databases">
        <authorList>
            <person name="Soares A.E.R."/>
            <person name="Aleixo A."/>
            <person name="Schneider P."/>
            <person name="Miyaki C.Y."/>
            <person name="Schneider M.P."/>
            <person name="Mello C."/>
            <person name="Vasconcelos A.T.R."/>
        </authorList>
    </citation>
    <scope>NUCLEOTIDE SEQUENCE</scope>
    <source>
        <tissue evidence="2">Muscle</tissue>
    </source>
</reference>
<accession>A0ABQ9CPD6</accession>